<keyword evidence="9" id="KW-1185">Reference proteome</keyword>
<dbReference type="Gene3D" id="3.30.40.10">
    <property type="entry name" value="Zinc/RING finger domain, C3HC4 (zinc finger)"/>
    <property type="match status" value="1"/>
</dbReference>
<name>A0A6G0XTV5_9STRA</name>
<evidence type="ECO:0000256" key="5">
    <source>
        <dbReference type="SAM" id="Coils"/>
    </source>
</evidence>
<protein>
    <recommendedName>
        <fullName evidence="7">FYVE-type domain-containing protein</fullName>
    </recommendedName>
</protein>
<keyword evidence="1" id="KW-0479">Metal-binding</keyword>
<keyword evidence="3" id="KW-0862">Zinc</keyword>
<feature type="compositionally biased region" description="Low complexity" evidence="6">
    <location>
        <begin position="728"/>
        <end position="743"/>
    </location>
</feature>
<dbReference type="InterPro" id="IPR013083">
    <property type="entry name" value="Znf_RING/FYVE/PHD"/>
</dbReference>
<dbReference type="AlphaFoldDB" id="A0A6G0XTV5"/>
<dbReference type="VEuPathDB" id="FungiDB:AeMF1_002718"/>
<evidence type="ECO:0000259" key="7">
    <source>
        <dbReference type="PROSITE" id="PS50178"/>
    </source>
</evidence>
<feature type="coiled-coil region" evidence="5">
    <location>
        <begin position="152"/>
        <end position="224"/>
    </location>
</feature>
<evidence type="ECO:0000256" key="6">
    <source>
        <dbReference type="SAM" id="MobiDB-lite"/>
    </source>
</evidence>
<dbReference type="Proteomes" id="UP000481153">
    <property type="component" value="Unassembled WGS sequence"/>
</dbReference>
<sequence length="809" mass="91593">MLLRALSIESSASNPFLDGGDDMSPSHSFDADDMLIDPRLFVHPNEWVDKSTRSKCLVCVREFNPVWRKKHTCRMCGDVVCNRCSMHKRVDLPLRDNLFRICTWCFLRVRQPIAKAIPVDPALDDEIVPLMEDDQLDTYDVEVVEDFVDPDIEALKLREQELEEEVERSRRKVDELEAKIHAVELDANLTAQQQKDLMEACALIAELQRQLREKEEEHLTTRMTLHEDMRVRRQSLSGNNYHRPPPPLPPLLHTASTDDDSEAAKLRRQLAKMARQMQQAGLNIAEDIPYEEAKHKVVEISKRMEAIGSAEVVHPDKRIQASLRKEYFQLEQEMEKYNTALMTTDEYLAEKAAEERRWHDAHTAANTAALRLVRTCIPVNVSVLSEKQLVAQVGAAPPLARRLKRTNVLELCRVPPGTIRRMHPSIIESYRLSGLGLLERRALHVVLAAPAAEWKKQTQDDLAQRKYAWFKKLREALVMAIAQYDSHLKGVSEDLHACANKHQCPVHHEAKIRDLYAVDLGCPPDDVYFVNEVVKCESSSSSQSDTTAQQDDAITQERLATVKAHYKNQVLQVTQAMGAMTEMDEVREALIHGEVELVRNHKDKERLEALVLRARDALWAMAKRSGICLTGKRDRTKDGPDLRAPIEATVAHELAEYIGDMREEMEVYMLCIDPKHKSVALLQSLEVVLPDVIARNQAKGATSSVQHKRVQWKDIKDDDNEKPPSRQNSTTTAASPSNTAPPTRVNPMKNTAAPPLNFLEELQKKKRTTMPTIAPNDLLAKIRARRQSSQSETSSTCSSERSSSGIASA</sequence>
<organism evidence="8 9">
    <name type="scientific">Aphanomyces euteiches</name>
    <dbReference type="NCBI Taxonomy" id="100861"/>
    <lineage>
        <taxon>Eukaryota</taxon>
        <taxon>Sar</taxon>
        <taxon>Stramenopiles</taxon>
        <taxon>Oomycota</taxon>
        <taxon>Saprolegniomycetes</taxon>
        <taxon>Saprolegniales</taxon>
        <taxon>Verrucalvaceae</taxon>
        <taxon>Aphanomyces</taxon>
    </lineage>
</organism>
<reference evidence="8 9" key="1">
    <citation type="submission" date="2019-07" db="EMBL/GenBank/DDBJ databases">
        <title>Genomics analysis of Aphanomyces spp. identifies a new class of oomycete effector associated with host adaptation.</title>
        <authorList>
            <person name="Gaulin E."/>
        </authorList>
    </citation>
    <scope>NUCLEOTIDE SEQUENCE [LARGE SCALE GENOMIC DNA]</scope>
    <source>
        <strain evidence="8 9">ATCC 201684</strain>
    </source>
</reference>
<dbReference type="InterPro" id="IPR011011">
    <property type="entry name" value="Znf_FYVE_PHD"/>
</dbReference>
<feature type="compositionally biased region" description="Basic and acidic residues" evidence="6">
    <location>
        <begin position="711"/>
        <end position="724"/>
    </location>
</feature>
<dbReference type="SMART" id="SM00064">
    <property type="entry name" value="FYVE"/>
    <property type="match status" value="1"/>
</dbReference>
<dbReference type="EMBL" id="VJMJ01000012">
    <property type="protein sequence ID" value="KAF0743833.1"/>
    <property type="molecule type" value="Genomic_DNA"/>
</dbReference>
<evidence type="ECO:0000256" key="3">
    <source>
        <dbReference type="ARBA" id="ARBA00022833"/>
    </source>
</evidence>
<evidence type="ECO:0000256" key="4">
    <source>
        <dbReference type="PROSITE-ProRule" id="PRU00091"/>
    </source>
</evidence>
<evidence type="ECO:0000256" key="2">
    <source>
        <dbReference type="ARBA" id="ARBA00022771"/>
    </source>
</evidence>
<feature type="region of interest" description="Disordered" evidence="6">
    <location>
        <begin position="698"/>
        <end position="809"/>
    </location>
</feature>
<dbReference type="SUPFAM" id="SSF57903">
    <property type="entry name" value="FYVE/PHD zinc finger"/>
    <property type="match status" value="1"/>
</dbReference>
<dbReference type="InterPro" id="IPR000306">
    <property type="entry name" value="Znf_FYVE"/>
</dbReference>
<proteinExistence type="predicted"/>
<feature type="domain" description="FYVE-type" evidence="7">
    <location>
        <begin position="50"/>
        <end position="110"/>
    </location>
</feature>
<gene>
    <name evidence="8" type="ORF">Ae201684_001479</name>
</gene>
<dbReference type="PROSITE" id="PS50178">
    <property type="entry name" value="ZF_FYVE"/>
    <property type="match status" value="1"/>
</dbReference>
<evidence type="ECO:0000313" key="8">
    <source>
        <dbReference type="EMBL" id="KAF0743833.1"/>
    </source>
</evidence>
<keyword evidence="2 4" id="KW-0863">Zinc-finger</keyword>
<evidence type="ECO:0000256" key="1">
    <source>
        <dbReference type="ARBA" id="ARBA00022723"/>
    </source>
</evidence>
<keyword evidence="5" id="KW-0175">Coiled coil</keyword>
<dbReference type="PANTHER" id="PTHR43102:SF2">
    <property type="entry name" value="GAF DOMAIN-CONTAINING PROTEIN"/>
    <property type="match status" value="1"/>
</dbReference>
<dbReference type="PANTHER" id="PTHR43102">
    <property type="entry name" value="SLR1143 PROTEIN"/>
    <property type="match status" value="1"/>
</dbReference>
<accession>A0A6G0XTV5</accession>
<evidence type="ECO:0000313" key="9">
    <source>
        <dbReference type="Proteomes" id="UP000481153"/>
    </source>
</evidence>
<dbReference type="GO" id="GO:0008270">
    <property type="term" value="F:zinc ion binding"/>
    <property type="evidence" value="ECO:0007669"/>
    <property type="project" value="UniProtKB-KW"/>
</dbReference>
<dbReference type="InterPro" id="IPR017455">
    <property type="entry name" value="Znf_FYVE-rel"/>
</dbReference>
<comment type="caution">
    <text evidence="8">The sequence shown here is derived from an EMBL/GenBank/DDBJ whole genome shotgun (WGS) entry which is preliminary data.</text>
</comment>
<feature type="compositionally biased region" description="Low complexity" evidence="6">
    <location>
        <begin position="787"/>
        <end position="809"/>
    </location>
</feature>
<dbReference type="Pfam" id="PF01363">
    <property type="entry name" value="FYVE"/>
    <property type="match status" value="1"/>
</dbReference>